<name>A0A251NNX3_PRUPE</name>
<dbReference type="GO" id="GO:0033045">
    <property type="term" value="P:regulation of sister chromatid segregation"/>
    <property type="evidence" value="ECO:0000318"/>
    <property type="project" value="GO_Central"/>
</dbReference>
<dbReference type="PANTHER" id="PTHR33962:SF1">
    <property type="entry name" value="RECQ-MEDIATED GENOME INSTABILITY PROTEIN 2"/>
    <property type="match status" value="1"/>
</dbReference>
<dbReference type="EMBL" id="CM007656">
    <property type="protein sequence ID" value="ONI01013.1"/>
    <property type="molecule type" value="Genomic_DNA"/>
</dbReference>
<dbReference type="InterPro" id="IPR032245">
    <property type="entry name" value="RMI2"/>
</dbReference>
<dbReference type="FunFam" id="2.40.50.140:FF:000345">
    <property type="entry name" value="RecQ-mediated genome instability-like protein"/>
    <property type="match status" value="1"/>
</dbReference>
<gene>
    <name evidence="1" type="ORF">PRUPE_6G116400</name>
</gene>
<dbReference type="InterPro" id="IPR012340">
    <property type="entry name" value="NA-bd_OB-fold"/>
</dbReference>
<evidence type="ECO:0008006" key="3">
    <source>
        <dbReference type="Google" id="ProtNLM"/>
    </source>
</evidence>
<keyword evidence="2" id="KW-1185">Reference proteome</keyword>
<dbReference type="AlphaFoldDB" id="A0A251NNX3"/>
<dbReference type="Proteomes" id="UP000006882">
    <property type="component" value="Chromosome G6"/>
</dbReference>
<accession>A0A251NNX3</accession>
<dbReference type="GO" id="GO:2000042">
    <property type="term" value="P:negative regulation of double-strand break repair via homologous recombination"/>
    <property type="evidence" value="ECO:0000318"/>
    <property type="project" value="GO_Central"/>
</dbReference>
<organism evidence="1 2">
    <name type="scientific">Prunus persica</name>
    <name type="common">Peach</name>
    <name type="synonym">Amygdalus persica</name>
    <dbReference type="NCBI Taxonomy" id="3760"/>
    <lineage>
        <taxon>Eukaryota</taxon>
        <taxon>Viridiplantae</taxon>
        <taxon>Streptophyta</taxon>
        <taxon>Embryophyta</taxon>
        <taxon>Tracheophyta</taxon>
        <taxon>Spermatophyta</taxon>
        <taxon>Magnoliopsida</taxon>
        <taxon>eudicotyledons</taxon>
        <taxon>Gunneridae</taxon>
        <taxon>Pentapetalae</taxon>
        <taxon>rosids</taxon>
        <taxon>fabids</taxon>
        <taxon>Rosales</taxon>
        <taxon>Rosaceae</taxon>
        <taxon>Amygdaloideae</taxon>
        <taxon>Amygdaleae</taxon>
        <taxon>Prunus</taxon>
    </lineage>
</organism>
<dbReference type="GO" id="GO:0005829">
    <property type="term" value="C:cytosol"/>
    <property type="evidence" value="ECO:0000318"/>
    <property type="project" value="GO_Central"/>
</dbReference>
<dbReference type="GO" id="GO:0006281">
    <property type="term" value="P:DNA repair"/>
    <property type="evidence" value="ECO:0000318"/>
    <property type="project" value="GO_Central"/>
</dbReference>
<dbReference type="GO" id="GO:0016607">
    <property type="term" value="C:nuclear speck"/>
    <property type="evidence" value="ECO:0000318"/>
    <property type="project" value="GO_Central"/>
</dbReference>
<protein>
    <recommendedName>
        <fullName evidence="3">RecQ-mediated genome instability protein 2</fullName>
    </recommendedName>
</protein>
<sequence>MYFGNDTVASFLMEFEMPNLALIYLLDIPKRTLTSWAWLRFGFQGAREMDYNLAALKLLCVQLKDAQETSSENAMELHNIIFQRAWLQGILVDVSADGECLYLDDGTGVIELSLRPEFRGRPWNIGMYVMVVGRYMVRTDEPPMIQVHKMVDLSASPDREAMWYLEVLEAYKMFYQPLMEGPV</sequence>
<dbReference type="GO" id="GO:0043007">
    <property type="term" value="P:maintenance of rDNA"/>
    <property type="evidence" value="ECO:0000318"/>
    <property type="project" value="GO_Central"/>
</dbReference>
<dbReference type="PANTHER" id="PTHR33962">
    <property type="entry name" value="RECQ-MEDIATED GENOME INSTABILITY PROTEIN 2 RMI2"/>
    <property type="match status" value="1"/>
</dbReference>
<dbReference type="Gene3D" id="2.40.50.140">
    <property type="entry name" value="Nucleic acid-binding proteins"/>
    <property type="match status" value="1"/>
</dbReference>
<evidence type="ECO:0000313" key="2">
    <source>
        <dbReference type="Proteomes" id="UP000006882"/>
    </source>
</evidence>
<dbReference type="Gramene" id="ONI01013">
    <property type="protein sequence ID" value="ONI01013"/>
    <property type="gene ID" value="PRUPE_6G116400"/>
</dbReference>
<dbReference type="Pfam" id="PF16100">
    <property type="entry name" value="RMI2"/>
    <property type="match status" value="1"/>
</dbReference>
<evidence type="ECO:0000313" key="1">
    <source>
        <dbReference type="EMBL" id="ONI01013.1"/>
    </source>
</evidence>
<dbReference type="eggNOG" id="ENOG502S134">
    <property type="taxonomic scope" value="Eukaryota"/>
</dbReference>
<reference evidence="1 2" key="1">
    <citation type="journal article" date="2013" name="Nat. Genet.">
        <title>The high-quality draft genome of peach (Prunus persica) identifies unique patterns of genetic diversity, domestication and genome evolution.</title>
        <authorList>
            <consortium name="International Peach Genome Initiative"/>
            <person name="Verde I."/>
            <person name="Abbott A.G."/>
            <person name="Scalabrin S."/>
            <person name="Jung S."/>
            <person name="Shu S."/>
            <person name="Marroni F."/>
            <person name="Zhebentyayeva T."/>
            <person name="Dettori M.T."/>
            <person name="Grimwood J."/>
            <person name="Cattonaro F."/>
            <person name="Zuccolo A."/>
            <person name="Rossini L."/>
            <person name="Jenkins J."/>
            <person name="Vendramin E."/>
            <person name="Meisel L.A."/>
            <person name="Decroocq V."/>
            <person name="Sosinski B."/>
            <person name="Prochnik S."/>
            <person name="Mitros T."/>
            <person name="Policriti A."/>
            <person name="Cipriani G."/>
            <person name="Dondini L."/>
            <person name="Ficklin S."/>
            <person name="Goodstein D.M."/>
            <person name="Xuan P."/>
            <person name="Del Fabbro C."/>
            <person name="Aramini V."/>
            <person name="Copetti D."/>
            <person name="Gonzalez S."/>
            <person name="Horner D.S."/>
            <person name="Falchi R."/>
            <person name="Lucas S."/>
            <person name="Mica E."/>
            <person name="Maldonado J."/>
            <person name="Lazzari B."/>
            <person name="Bielenberg D."/>
            <person name="Pirona R."/>
            <person name="Miculan M."/>
            <person name="Barakat A."/>
            <person name="Testolin R."/>
            <person name="Stella A."/>
            <person name="Tartarini S."/>
            <person name="Tonutti P."/>
            <person name="Arus P."/>
            <person name="Orellana A."/>
            <person name="Wells C."/>
            <person name="Main D."/>
            <person name="Vizzotto G."/>
            <person name="Silva H."/>
            <person name="Salamini F."/>
            <person name="Schmutz J."/>
            <person name="Morgante M."/>
            <person name="Rokhsar D.S."/>
        </authorList>
    </citation>
    <scope>NUCLEOTIDE SEQUENCE [LARGE SCALE GENOMIC DNA]</scope>
    <source>
        <strain evidence="2">cv. Nemared</strain>
    </source>
</reference>
<proteinExistence type="predicted"/>